<reference evidence="2" key="1">
    <citation type="submission" date="2020-09" db="EMBL/GenBank/DDBJ databases">
        <title>Genome-Enabled Discovery of Anthraquinone Biosynthesis in Senna tora.</title>
        <authorList>
            <person name="Kang S.-H."/>
            <person name="Pandey R.P."/>
            <person name="Lee C.-M."/>
            <person name="Sim J.-S."/>
            <person name="Jeong J.-T."/>
            <person name="Choi B.-S."/>
            <person name="Jung M."/>
            <person name="Ginzburg D."/>
            <person name="Zhao K."/>
            <person name="Won S.Y."/>
            <person name="Oh T.-J."/>
            <person name="Yu Y."/>
            <person name="Kim N.-H."/>
            <person name="Lee O.R."/>
            <person name="Lee T.-H."/>
            <person name="Bashyal P."/>
            <person name="Kim T.-S."/>
            <person name="Lee W.-H."/>
            <person name="Kawkins C."/>
            <person name="Kim C.-K."/>
            <person name="Kim J.S."/>
            <person name="Ahn B.O."/>
            <person name="Rhee S.Y."/>
            <person name="Sohng J.K."/>
        </authorList>
    </citation>
    <scope>NUCLEOTIDE SEQUENCE</scope>
    <source>
        <tissue evidence="2">Leaf</tissue>
    </source>
</reference>
<accession>A0A834SKF4</accession>
<dbReference type="Proteomes" id="UP000634136">
    <property type="component" value="Unassembled WGS sequence"/>
</dbReference>
<evidence type="ECO:0000313" key="3">
    <source>
        <dbReference type="Proteomes" id="UP000634136"/>
    </source>
</evidence>
<evidence type="ECO:0000256" key="1">
    <source>
        <dbReference type="SAM" id="MobiDB-lite"/>
    </source>
</evidence>
<feature type="region of interest" description="Disordered" evidence="1">
    <location>
        <begin position="1"/>
        <end position="25"/>
    </location>
</feature>
<evidence type="ECO:0000313" key="2">
    <source>
        <dbReference type="EMBL" id="KAF7805404.1"/>
    </source>
</evidence>
<gene>
    <name evidence="2" type="ORF">G2W53_037565</name>
</gene>
<comment type="caution">
    <text evidence="2">The sequence shown here is derived from an EMBL/GenBank/DDBJ whole genome shotgun (WGS) entry which is preliminary data.</text>
</comment>
<keyword evidence="3" id="KW-1185">Reference proteome</keyword>
<dbReference type="AlphaFoldDB" id="A0A834SKF4"/>
<protein>
    <submittedName>
        <fullName evidence="2">Uncharacterized protein</fullName>
    </submittedName>
</protein>
<name>A0A834SKF4_9FABA</name>
<dbReference type="EMBL" id="JAAIUW010000012">
    <property type="protein sequence ID" value="KAF7805404.1"/>
    <property type="molecule type" value="Genomic_DNA"/>
</dbReference>
<proteinExistence type="predicted"/>
<sequence>MPSEQKVGDEKQEPLTGRAPSHNLCSKTFMRLGSYKKEKA</sequence>
<feature type="compositionally biased region" description="Basic and acidic residues" evidence="1">
    <location>
        <begin position="1"/>
        <end position="13"/>
    </location>
</feature>
<organism evidence="2 3">
    <name type="scientific">Senna tora</name>
    <dbReference type="NCBI Taxonomy" id="362788"/>
    <lineage>
        <taxon>Eukaryota</taxon>
        <taxon>Viridiplantae</taxon>
        <taxon>Streptophyta</taxon>
        <taxon>Embryophyta</taxon>
        <taxon>Tracheophyta</taxon>
        <taxon>Spermatophyta</taxon>
        <taxon>Magnoliopsida</taxon>
        <taxon>eudicotyledons</taxon>
        <taxon>Gunneridae</taxon>
        <taxon>Pentapetalae</taxon>
        <taxon>rosids</taxon>
        <taxon>fabids</taxon>
        <taxon>Fabales</taxon>
        <taxon>Fabaceae</taxon>
        <taxon>Caesalpinioideae</taxon>
        <taxon>Cassia clade</taxon>
        <taxon>Senna</taxon>
    </lineage>
</organism>